<dbReference type="SMART" id="SM00448">
    <property type="entry name" value="REC"/>
    <property type="match status" value="1"/>
</dbReference>
<sequence length="214" mass="25043">MQSIFYEKNKRILLVDNDENLRNLLSSYLMSSGFFIYGVNNTRSALAIIRKKSPDLIISDIMMKDLNGYDLIRLVKFNYHSFHIPVVFLTAKGMTVDRIKGYNLGCYAYLIKPFDPNELLAIINNIFHHKKIFKETSLLFDNKFLSHSNLFSSFLFTSREQTILVLVIQGYMNKEIAINLNISLRNVEKYISRLLNKTSTRNRIDLMRLFLTHN</sequence>
<keyword evidence="5" id="KW-0804">Transcription</keyword>
<dbReference type="Gene3D" id="3.40.50.2300">
    <property type="match status" value="1"/>
</dbReference>
<keyword evidence="2" id="KW-0902">Two-component regulatory system</keyword>
<dbReference type="PROSITE" id="PS50110">
    <property type="entry name" value="RESPONSE_REGULATORY"/>
    <property type="match status" value="1"/>
</dbReference>
<dbReference type="InterPro" id="IPR001789">
    <property type="entry name" value="Sig_transdc_resp-reg_receiver"/>
</dbReference>
<dbReference type="GO" id="GO:0005829">
    <property type="term" value="C:cytosol"/>
    <property type="evidence" value="ECO:0007669"/>
    <property type="project" value="TreeGrafter"/>
</dbReference>
<organism evidence="9">
    <name type="scientific">Harveyella mirabilis</name>
    <dbReference type="NCBI Taxonomy" id="282355"/>
    <lineage>
        <taxon>Eukaryota</taxon>
        <taxon>Rhodophyta</taxon>
        <taxon>Florideophyceae</taxon>
        <taxon>Rhodymeniophycidae</taxon>
        <taxon>Gigartinales</taxon>
        <taxon>Choreocolacaceae</taxon>
        <taxon>Harveyella</taxon>
    </lineage>
</organism>
<evidence type="ECO:0000256" key="5">
    <source>
        <dbReference type="ARBA" id="ARBA00023163"/>
    </source>
</evidence>
<dbReference type="PRINTS" id="PR00038">
    <property type="entry name" value="HTHLUXR"/>
</dbReference>
<dbReference type="PROSITE" id="PS00622">
    <property type="entry name" value="HTH_LUXR_1"/>
    <property type="match status" value="1"/>
</dbReference>
<evidence type="ECO:0008006" key="10">
    <source>
        <dbReference type="Google" id="ProtNLM"/>
    </source>
</evidence>
<keyword evidence="3" id="KW-0805">Transcription regulation</keyword>
<evidence type="ECO:0000259" key="8">
    <source>
        <dbReference type="PROSITE" id="PS50110"/>
    </source>
</evidence>
<evidence type="ECO:0000256" key="1">
    <source>
        <dbReference type="ARBA" id="ARBA00022553"/>
    </source>
</evidence>
<evidence type="ECO:0000259" key="7">
    <source>
        <dbReference type="PROSITE" id="PS50043"/>
    </source>
</evidence>
<geneLocation type="plastid" evidence="9"/>
<evidence type="ECO:0000256" key="3">
    <source>
        <dbReference type="ARBA" id="ARBA00023015"/>
    </source>
</evidence>
<dbReference type="InterPro" id="IPR011006">
    <property type="entry name" value="CheY-like_superfamily"/>
</dbReference>
<evidence type="ECO:0000256" key="6">
    <source>
        <dbReference type="PROSITE-ProRule" id="PRU00169"/>
    </source>
</evidence>
<dbReference type="GO" id="GO:0006355">
    <property type="term" value="P:regulation of DNA-templated transcription"/>
    <property type="evidence" value="ECO:0007669"/>
    <property type="project" value="InterPro"/>
</dbReference>
<dbReference type="SUPFAM" id="SSF52172">
    <property type="entry name" value="CheY-like"/>
    <property type="match status" value="1"/>
</dbReference>
<keyword evidence="4" id="KW-0238">DNA-binding</keyword>
<dbReference type="GO" id="GO:0000156">
    <property type="term" value="F:phosphorelay response regulator activity"/>
    <property type="evidence" value="ECO:0007669"/>
    <property type="project" value="TreeGrafter"/>
</dbReference>
<accession>A0A3S8UW53</accession>
<keyword evidence="1 6" id="KW-0597">Phosphoprotein</keyword>
<gene>
    <name evidence="9" type="primary">ycf29</name>
</gene>
<dbReference type="PROSITE" id="PS50043">
    <property type="entry name" value="HTH_LUXR_2"/>
    <property type="match status" value="1"/>
</dbReference>
<dbReference type="InterPro" id="IPR016032">
    <property type="entry name" value="Sig_transdc_resp-reg_C-effctor"/>
</dbReference>
<evidence type="ECO:0000256" key="2">
    <source>
        <dbReference type="ARBA" id="ARBA00023012"/>
    </source>
</evidence>
<keyword evidence="9" id="KW-0934">Plastid</keyword>
<dbReference type="Gene3D" id="1.10.10.10">
    <property type="entry name" value="Winged helix-like DNA-binding domain superfamily/Winged helix DNA-binding domain"/>
    <property type="match status" value="1"/>
</dbReference>
<dbReference type="SMART" id="SM00421">
    <property type="entry name" value="HTH_LUXR"/>
    <property type="match status" value="1"/>
</dbReference>
<dbReference type="PANTHER" id="PTHR48111">
    <property type="entry name" value="REGULATOR OF RPOS"/>
    <property type="match status" value="1"/>
</dbReference>
<dbReference type="AlphaFoldDB" id="A0A3S8UW53"/>
<proteinExistence type="predicted"/>
<evidence type="ECO:0000256" key="4">
    <source>
        <dbReference type="ARBA" id="ARBA00023125"/>
    </source>
</evidence>
<dbReference type="GO" id="GO:0000976">
    <property type="term" value="F:transcription cis-regulatory region binding"/>
    <property type="evidence" value="ECO:0007669"/>
    <property type="project" value="TreeGrafter"/>
</dbReference>
<feature type="modified residue" description="4-aspartylphosphate" evidence="6">
    <location>
        <position position="60"/>
    </location>
</feature>
<evidence type="ECO:0000313" key="9">
    <source>
        <dbReference type="EMBL" id="AZL88056.1"/>
    </source>
</evidence>
<dbReference type="GO" id="GO:0032993">
    <property type="term" value="C:protein-DNA complex"/>
    <property type="evidence" value="ECO:0007669"/>
    <property type="project" value="TreeGrafter"/>
</dbReference>
<feature type="domain" description="HTH luxR-type" evidence="7">
    <location>
        <begin position="149"/>
        <end position="214"/>
    </location>
</feature>
<dbReference type="SUPFAM" id="SSF46894">
    <property type="entry name" value="C-terminal effector domain of the bipartite response regulators"/>
    <property type="match status" value="1"/>
</dbReference>
<dbReference type="Pfam" id="PF00072">
    <property type="entry name" value="Response_reg"/>
    <property type="match status" value="1"/>
</dbReference>
<dbReference type="InterPro" id="IPR000792">
    <property type="entry name" value="Tscrpt_reg_LuxR_C"/>
</dbReference>
<reference evidence="9" key="1">
    <citation type="journal article" date="2018" name="J. Phycol.">
        <title>Molecular phylogenetics supports a clade of red algal parasites retaining native plastids: taxonomy and terminology revised.</title>
        <authorList>
            <person name="Salomaki E.D."/>
            <person name="Lane C.E."/>
        </authorList>
    </citation>
    <scope>NUCLEOTIDE SEQUENCE</scope>
</reference>
<feature type="domain" description="Response regulatory" evidence="8">
    <location>
        <begin position="11"/>
        <end position="127"/>
    </location>
</feature>
<dbReference type="EMBL" id="MK039118">
    <property type="protein sequence ID" value="AZL88056.1"/>
    <property type="molecule type" value="Genomic_DNA"/>
</dbReference>
<dbReference type="InterPro" id="IPR036388">
    <property type="entry name" value="WH-like_DNA-bd_sf"/>
</dbReference>
<dbReference type="PANTHER" id="PTHR48111:SF1">
    <property type="entry name" value="TWO-COMPONENT RESPONSE REGULATOR ORR33"/>
    <property type="match status" value="1"/>
</dbReference>
<protein>
    <recommendedName>
        <fullName evidence="10">Ycf29</fullName>
    </recommendedName>
</protein>
<dbReference type="Pfam" id="PF00196">
    <property type="entry name" value="GerE"/>
    <property type="match status" value="1"/>
</dbReference>
<dbReference type="CDD" id="cd06170">
    <property type="entry name" value="LuxR_C_like"/>
    <property type="match status" value="1"/>
</dbReference>
<dbReference type="InterPro" id="IPR039420">
    <property type="entry name" value="WalR-like"/>
</dbReference>
<name>A0A3S8UW53_9FLOR</name>